<dbReference type="EMBL" id="JARIHO010000017">
    <property type="protein sequence ID" value="KAJ7348255.1"/>
    <property type="molecule type" value="Genomic_DNA"/>
</dbReference>
<evidence type="ECO:0000259" key="1">
    <source>
        <dbReference type="Pfam" id="PF22939"/>
    </source>
</evidence>
<reference evidence="2" key="1">
    <citation type="submission" date="2023-03" db="EMBL/GenBank/DDBJ databases">
        <title>Massive genome expansion in bonnet fungi (Mycena s.s.) driven by repeated elements and novel gene families across ecological guilds.</title>
        <authorList>
            <consortium name="Lawrence Berkeley National Laboratory"/>
            <person name="Harder C.B."/>
            <person name="Miyauchi S."/>
            <person name="Viragh M."/>
            <person name="Kuo A."/>
            <person name="Thoen E."/>
            <person name="Andreopoulos B."/>
            <person name="Lu D."/>
            <person name="Skrede I."/>
            <person name="Drula E."/>
            <person name="Henrissat B."/>
            <person name="Morin E."/>
            <person name="Kohler A."/>
            <person name="Barry K."/>
            <person name="LaButti K."/>
            <person name="Morin E."/>
            <person name="Salamov A."/>
            <person name="Lipzen A."/>
            <person name="Mereny Z."/>
            <person name="Hegedus B."/>
            <person name="Baldrian P."/>
            <person name="Stursova M."/>
            <person name="Weitz H."/>
            <person name="Taylor A."/>
            <person name="Grigoriev I.V."/>
            <person name="Nagy L.G."/>
            <person name="Martin F."/>
            <person name="Kauserud H."/>
        </authorList>
    </citation>
    <scope>NUCLEOTIDE SEQUENCE</scope>
    <source>
        <strain evidence="2">CBHHK002</strain>
    </source>
</reference>
<dbReference type="Pfam" id="PF22939">
    <property type="entry name" value="WHD_GPIID"/>
    <property type="match status" value="1"/>
</dbReference>
<evidence type="ECO:0000313" key="2">
    <source>
        <dbReference type="EMBL" id="KAJ7348255.1"/>
    </source>
</evidence>
<feature type="domain" description="GPI inositol-deacylase winged helix" evidence="1">
    <location>
        <begin position="11"/>
        <end position="91"/>
    </location>
</feature>
<sequence length="120" mass="13839">HDAVVERINQQGHDDRKLAWLTLSWIINAERPLRPSELEEALSVQPGDRKIDPESLLDVQTTASARVGLVMLNEKDDTIRLMHYTIQNYLERIQSRQFPEAQLQITMTCFTYLSLDFAAV</sequence>
<keyword evidence="3" id="KW-1185">Reference proteome</keyword>
<accession>A0AAD7A2H4</accession>
<proteinExistence type="predicted"/>
<dbReference type="InterPro" id="IPR054471">
    <property type="entry name" value="GPIID_WHD"/>
</dbReference>
<feature type="non-terminal residue" evidence="2">
    <location>
        <position position="1"/>
    </location>
</feature>
<dbReference type="Proteomes" id="UP001218218">
    <property type="component" value="Unassembled WGS sequence"/>
</dbReference>
<dbReference type="PANTHER" id="PTHR10039">
    <property type="entry name" value="AMELOGENIN"/>
    <property type="match status" value="1"/>
</dbReference>
<feature type="non-terminal residue" evidence="2">
    <location>
        <position position="120"/>
    </location>
</feature>
<name>A0AAD7A2H4_9AGAR</name>
<dbReference type="AlphaFoldDB" id="A0AAD7A2H4"/>
<organism evidence="2 3">
    <name type="scientific">Mycena albidolilacea</name>
    <dbReference type="NCBI Taxonomy" id="1033008"/>
    <lineage>
        <taxon>Eukaryota</taxon>
        <taxon>Fungi</taxon>
        <taxon>Dikarya</taxon>
        <taxon>Basidiomycota</taxon>
        <taxon>Agaricomycotina</taxon>
        <taxon>Agaricomycetes</taxon>
        <taxon>Agaricomycetidae</taxon>
        <taxon>Agaricales</taxon>
        <taxon>Marasmiineae</taxon>
        <taxon>Mycenaceae</taxon>
        <taxon>Mycena</taxon>
    </lineage>
</organism>
<protein>
    <recommendedName>
        <fullName evidence="1">GPI inositol-deacylase winged helix domain-containing protein</fullName>
    </recommendedName>
</protein>
<dbReference type="PANTHER" id="PTHR10039:SF15">
    <property type="entry name" value="NACHT DOMAIN-CONTAINING PROTEIN"/>
    <property type="match status" value="1"/>
</dbReference>
<gene>
    <name evidence="2" type="ORF">DFH08DRAFT_665814</name>
</gene>
<evidence type="ECO:0000313" key="3">
    <source>
        <dbReference type="Proteomes" id="UP001218218"/>
    </source>
</evidence>
<comment type="caution">
    <text evidence="2">The sequence shown here is derived from an EMBL/GenBank/DDBJ whole genome shotgun (WGS) entry which is preliminary data.</text>
</comment>